<proteinExistence type="predicted"/>
<feature type="repeat" description="TPR" evidence="3">
    <location>
        <begin position="1323"/>
        <end position="1356"/>
    </location>
</feature>
<feature type="region of interest" description="Disordered" evidence="4">
    <location>
        <begin position="440"/>
        <end position="716"/>
    </location>
</feature>
<comment type="caution">
    <text evidence="6">The sequence shown here is derived from an EMBL/GenBank/DDBJ whole genome shotgun (WGS) entry which is preliminary data.</text>
</comment>
<dbReference type="SUPFAM" id="SSF48452">
    <property type="entry name" value="TPR-like"/>
    <property type="match status" value="3"/>
</dbReference>
<evidence type="ECO:0000256" key="4">
    <source>
        <dbReference type="SAM" id="MobiDB-lite"/>
    </source>
</evidence>
<keyword evidence="2 3" id="KW-0802">TPR repeat</keyword>
<evidence type="ECO:0000256" key="1">
    <source>
        <dbReference type="ARBA" id="ARBA00022737"/>
    </source>
</evidence>
<dbReference type="InterPro" id="IPR011723">
    <property type="entry name" value="Znf/thioredoxin_put"/>
</dbReference>
<keyword evidence="7" id="KW-1185">Reference proteome</keyword>
<reference evidence="6 7" key="1">
    <citation type="submission" date="2020-02" db="EMBL/GenBank/DDBJ databases">
        <authorList>
            <person name="Babadi Z.K."/>
            <person name="Risdian C."/>
            <person name="Ebrahimipour G.H."/>
            <person name="Wink J."/>
        </authorList>
    </citation>
    <scope>NUCLEOTIDE SEQUENCE [LARGE SCALE GENOMIC DNA]</scope>
    <source>
        <strain evidence="6 7">ZKHCc1 1396</strain>
    </source>
</reference>
<feature type="repeat" description="TPR" evidence="3">
    <location>
        <begin position="1460"/>
        <end position="1493"/>
    </location>
</feature>
<feature type="repeat" description="TPR" evidence="3">
    <location>
        <begin position="1562"/>
        <end position="1595"/>
    </location>
</feature>
<feature type="domain" description="Zinc finger/thioredoxin putative" evidence="5">
    <location>
        <begin position="1"/>
        <end position="36"/>
    </location>
</feature>
<dbReference type="PANTHER" id="PTHR44858:SF1">
    <property type="entry name" value="UDP-N-ACETYLGLUCOSAMINE--PEPTIDE N-ACETYLGLUCOSAMINYLTRANSFERASE SPINDLY-RELATED"/>
    <property type="match status" value="1"/>
</dbReference>
<evidence type="ECO:0000259" key="5">
    <source>
        <dbReference type="Pfam" id="PF13717"/>
    </source>
</evidence>
<evidence type="ECO:0000256" key="3">
    <source>
        <dbReference type="PROSITE-ProRule" id="PRU00339"/>
    </source>
</evidence>
<dbReference type="InterPro" id="IPR011990">
    <property type="entry name" value="TPR-like_helical_dom_sf"/>
</dbReference>
<accession>A0ABR9PK09</accession>
<dbReference type="RefSeq" id="WP_193347698.1">
    <property type="nucleotide sequence ID" value="NZ_JAAIYO010000002.1"/>
</dbReference>
<evidence type="ECO:0000313" key="6">
    <source>
        <dbReference type="EMBL" id="MBE4748278.1"/>
    </source>
</evidence>
<feature type="region of interest" description="Disordered" evidence="4">
    <location>
        <begin position="725"/>
        <end position="744"/>
    </location>
</feature>
<feature type="repeat" description="TPR" evidence="3">
    <location>
        <begin position="1078"/>
        <end position="1111"/>
    </location>
</feature>
<dbReference type="InterPro" id="IPR050498">
    <property type="entry name" value="Ycf3"/>
</dbReference>
<feature type="repeat" description="TPR" evidence="3">
    <location>
        <begin position="1630"/>
        <end position="1663"/>
    </location>
</feature>
<evidence type="ECO:0000256" key="2">
    <source>
        <dbReference type="ARBA" id="ARBA00022803"/>
    </source>
</evidence>
<gene>
    <name evidence="6" type="ORF">G4177_08840</name>
</gene>
<organism evidence="6 7">
    <name type="scientific">Corallococcus soli</name>
    <dbReference type="NCBI Taxonomy" id="2710757"/>
    <lineage>
        <taxon>Bacteria</taxon>
        <taxon>Pseudomonadati</taxon>
        <taxon>Myxococcota</taxon>
        <taxon>Myxococcia</taxon>
        <taxon>Myxococcales</taxon>
        <taxon>Cystobacterineae</taxon>
        <taxon>Myxococcaceae</taxon>
        <taxon>Corallococcus</taxon>
    </lineage>
</organism>
<dbReference type="NCBIfam" id="TIGR02098">
    <property type="entry name" value="MJ0042_CXXC"/>
    <property type="match status" value="1"/>
</dbReference>
<dbReference type="Pfam" id="PF13432">
    <property type="entry name" value="TPR_16"/>
    <property type="match status" value="2"/>
</dbReference>
<keyword evidence="1" id="KW-0677">Repeat</keyword>
<feature type="region of interest" description="Disordered" evidence="4">
    <location>
        <begin position="832"/>
        <end position="854"/>
    </location>
</feature>
<dbReference type="PANTHER" id="PTHR44858">
    <property type="entry name" value="TETRATRICOPEPTIDE REPEAT PROTEIN 6"/>
    <property type="match status" value="1"/>
</dbReference>
<dbReference type="Gene3D" id="1.25.40.10">
    <property type="entry name" value="Tetratricopeptide repeat domain"/>
    <property type="match status" value="4"/>
</dbReference>
<protein>
    <submittedName>
        <fullName evidence="6">Tetratricopeptide repeat protein</fullName>
    </submittedName>
</protein>
<feature type="repeat" description="TPR" evidence="3">
    <location>
        <begin position="1528"/>
        <end position="1561"/>
    </location>
</feature>
<dbReference type="EMBL" id="JAAIYO010000002">
    <property type="protein sequence ID" value="MBE4748278.1"/>
    <property type="molecule type" value="Genomic_DNA"/>
</dbReference>
<dbReference type="Proteomes" id="UP001516472">
    <property type="component" value="Unassembled WGS sequence"/>
</dbReference>
<dbReference type="Pfam" id="PF13181">
    <property type="entry name" value="TPR_8"/>
    <property type="match status" value="2"/>
</dbReference>
<dbReference type="PROSITE" id="PS50005">
    <property type="entry name" value="TPR"/>
    <property type="match status" value="7"/>
</dbReference>
<sequence>MKVSCPSCQTNYNIDDRRIPPGGAKLKCARCQTTFPIKAEGVSADAPEAAPPAAPQAAAIPLPGSAAPQAAAIPLPGSAAPQAAAIPLPGSAAPQAAAIPLPGSAAPRAAAIPLPGSAAPQAAAIPLPGSAAPQAAAIPLPGTAAPRAAAIPLPGSTVPQAAAIPMGAGPSPLPGSAAPRAAAIPLPGSAAPQAAAIPLPGSAAPQAAAIPMGAGPAAIPLPGSAAPQAAAIPMGAGPAAIPLPGSAAPQAAAIPMGAGPAAIPLPGSAAPKSAPIAMGTGPAAIPLPGSAAPRAAAIPLPGSAAPQAAIPMGAGPSSAAIPLPGGAAPPAAIALPPVPSEDPFSFDDEVPSYASPGVAAPRAISLDAGPSAPVALPDDSFSFDMDAAPPQAAPMAAEDDFSEVGSGEFSSLEADPQGFTEREDVTRVVTIPVPNAAYREPAAYGTHEPAGTARDFDFSEAPVGAPEPESDFGSTPDFDFAEGDNLPVPAPSPEDAFTFDINDPSNAHGPAASRPQPQTYGYGSEPQADAFAMAPPPSYEPEADPFGLPPPSDYAQASVPEADPFALPPPPASGPSSYDMGGLPAAGDDPFALPPSPGMDFSDLPSPASSQAMDFSDLPSPAASQAVSFDFAEAPAPAYGQTPMPEGDPFAVDFSSPPAGAPPATDFQLDFGDPAPAAPPPSRVNPATDFGDVDFGDPSPSTSPPVGLPDALEFDPTAAPLDDLEADLSAPLPPPPAAGPTDGLEMLSFIDDAAGKEAGGRSQVKRFHVRRRSGKMFGPFEEGVIVKMLEDGQLLGNEDVSADSESWSAIGTVPIFASAIQRLMEGPSKAIPVATSSAQPGPDAASTEPANGQASMERLRQLYEGRMAAVSVVDRSAADLKWKKRIPFLVAAGVSVLVLGTGAAFEASRYGAFGRHKFFPATVAAGSPQAKLVAEAKQGLLKDTYASYQEARSKSAQVLKGKEYPEVRALWCQSVAYLQRRYAAAERADLNTCDKRLEDIALLGDKNVEVLKTTAGLALNTRKGADVQARLKDAYSREGNQGDLELAFLLAETYAQQKDNDNAIATLKKVLERDAQSAKAHHALGNLYQAAGKADEAAQAYAAALKADPQHAASAVELAAVELLVRKADIAQGVQAVESALTLQNELGPAERARARGLKGVALFQQFKPKEAEAELKAALKDNEDSTFIKAQLAQVLRSQRDYDGARPLFESLAKEDGGNLEYVDGHITSLVMTGKMQDALAAVEAASKGFPNEARIAYLYGRIEDALDKPLDAEGHFKRANAADPKLVDAGLYLGRLYLRQHRNADARALLEAAAKQAPDHAGVHAGLGELALAENNSLLAQQEFDRAVQLDPNLADAHLGLSRVALLGGDAARAETEANRALELDPHLLKDGRLQRGLVLWRLHRLDEAAAELEKAKQEDPRSTTTPITLGAVLLEKGDLPGAESNLGLALRNEPSNHEALYYLGLVRAKRSEYTQAIDSMKSAVERAPKRPDYHYAYGVILRDAKKLPEAVGQWKAAVELDANYADAHEALGHAYMERGDFDGAIASFESALKADPQRTRVMGAIGDALFNAARWDDAVRRYQAAIKADPKLTYVYYKVARAFSEQAQHAKAIDWYRKATAAEPQNPQPFYYLGFAYKERNKRKDAISAFKEYLVKKPDAADKKDIEDEIYDLEH</sequence>
<dbReference type="Pfam" id="PF13717">
    <property type="entry name" value="Zn_ribbon_4"/>
    <property type="match status" value="1"/>
</dbReference>
<name>A0ABR9PK09_9BACT</name>
<dbReference type="Pfam" id="PF14559">
    <property type="entry name" value="TPR_19"/>
    <property type="match status" value="2"/>
</dbReference>
<dbReference type="PROSITE" id="PS50293">
    <property type="entry name" value="TPR_REGION"/>
    <property type="match status" value="2"/>
</dbReference>
<feature type="repeat" description="TPR" evidence="3">
    <location>
        <begin position="1596"/>
        <end position="1629"/>
    </location>
</feature>
<dbReference type="SMART" id="SM00028">
    <property type="entry name" value="TPR"/>
    <property type="match status" value="15"/>
</dbReference>
<dbReference type="InterPro" id="IPR019734">
    <property type="entry name" value="TPR_rpt"/>
</dbReference>
<evidence type="ECO:0000313" key="7">
    <source>
        <dbReference type="Proteomes" id="UP001516472"/>
    </source>
</evidence>